<protein>
    <submittedName>
        <fullName evidence="1">Uncharacterized protein</fullName>
    </submittedName>
</protein>
<sequence length="159" mass="17983">MGMVHFRAPGRRTYTCHNRRRSRTLSATSITFEGKVYAQTVSSGTFDMHQDWSKSPANFRCVYMSRLEYGQVTNLNMHGNFDREPFFVPSDLVSKSILPLVSAVVLSSQRGLSDRLNVGSRPLTQKVTLLMTLYRPIPQNKDRIIARGPDVSEDISSLL</sequence>
<evidence type="ECO:0000313" key="2">
    <source>
        <dbReference type="Proteomes" id="UP000474640"/>
    </source>
</evidence>
<dbReference type="Proteomes" id="UP000474640">
    <property type="component" value="Unassembled WGS sequence"/>
</dbReference>
<organism evidence="1 2">
    <name type="scientific">Orbilia oligospora</name>
    <name type="common">Nematode-trapping fungus</name>
    <name type="synonym">Arthrobotrys oligospora</name>
    <dbReference type="NCBI Taxonomy" id="2813651"/>
    <lineage>
        <taxon>Eukaryota</taxon>
        <taxon>Fungi</taxon>
        <taxon>Dikarya</taxon>
        <taxon>Ascomycota</taxon>
        <taxon>Pezizomycotina</taxon>
        <taxon>Orbiliomycetes</taxon>
        <taxon>Orbiliales</taxon>
        <taxon>Orbiliaceae</taxon>
        <taxon>Orbilia</taxon>
    </lineage>
</organism>
<dbReference type="EMBL" id="JAABOJ010000029">
    <property type="protein sequence ID" value="KAF3277317.1"/>
    <property type="molecule type" value="Genomic_DNA"/>
</dbReference>
<name>A0A7C8VLD7_ORBOL</name>
<dbReference type="AlphaFoldDB" id="A0A7C8VLD7"/>
<evidence type="ECO:0000313" key="1">
    <source>
        <dbReference type="EMBL" id="KAF3277317.1"/>
    </source>
</evidence>
<accession>A0A7C8VLD7</accession>
<comment type="caution">
    <text evidence="1">The sequence shown here is derived from an EMBL/GenBank/DDBJ whole genome shotgun (WGS) entry which is preliminary data.</text>
</comment>
<dbReference type="OrthoDB" id="289250at2759"/>
<proteinExistence type="predicted"/>
<gene>
    <name evidence="1" type="ORF">TWF970_011617</name>
</gene>
<reference evidence="1 2" key="1">
    <citation type="submission" date="2020-01" db="EMBL/GenBank/DDBJ databases">
        <authorList>
            <person name="Palmer J.M."/>
        </authorList>
    </citation>
    <scope>NUCLEOTIDE SEQUENCE [LARGE SCALE GENOMIC DNA]</scope>
    <source>
        <strain evidence="1 2">TWF970</strain>
    </source>
</reference>